<reference evidence="1 2" key="1">
    <citation type="submission" date="2020-01" db="EMBL/GenBank/DDBJ databases">
        <title>Microvirga sp. nov., an arsenate reduction bacterium isolated from Tibet hotspring sediments.</title>
        <authorList>
            <person name="Yuan C.-G."/>
        </authorList>
    </citation>
    <scope>NUCLEOTIDE SEQUENCE [LARGE SCALE GENOMIC DNA]</scope>
    <source>
        <strain evidence="1 2">SYSU G3D203</strain>
    </source>
</reference>
<evidence type="ECO:0000313" key="1">
    <source>
        <dbReference type="EMBL" id="NBJ27016.1"/>
    </source>
</evidence>
<evidence type="ECO:0000313" key="2">
    <source>
        <dbReference type="Proteomes" id="UP000818323"/>
    </source>
</evidence>
<dbReference type="InterPro" id="IPR024078">
    <property type="entry name" value="LmbE-like_dom_sf"/>
</dbReference>
<protein>
    <submittedName>
        <fullName evidence="1">PIG-L family deacetylase</fullName>
    </submittedName>
</protein>
<name>A0ABW9Z2V5_9HYPH</name>
<dbReference type="EMBL" id="JAAAXJ010000024">
    <property type="protein sequence ID" value="NBJ27016.1"/>
    <property type="molecule type" value="Genomic_DNA"/>
</dbReference>
<dbReference type="InterPro" id="IPR003737">
    <property type="entry name" value="GlcNAc_PI_deacetylase-related"/>
</dbReference>
<dbReference type="SUPFAM" id="SSF102588">
    <property type="entry name" value="LmbE-like"/>
    <property type="match status" value="1"/>
</dbReference>
<dbReference type="Gene3D" id="3.40.50.10320">
    <property type="entry name" value="LmbE-like"/>
    <property type="match status" value="1"/>
</dbReference>
<dbReference type="RefSeq" id="WP_161726217.1">
    <property type="nucleotide sequence ID" value="NZ_JAAAXI010000031.1"/>
</dbReference>
<dbReference type="Pfam" id="PF02585">
    <property type="entry name" value="PIG-L"/>
    <property type="match status" value="1"/>
</dbReference>
<dbReference type="Proteomes" id="UP000818323">
    <property type="component" value="Unassembled WGS sequence"/>
</dbReference>
<keyword evidence="2" id="KW-1185">Reference proteome</keyword>
<gene>
    <name evidence="1" type="ORF">GR303_22045</name>
</gene>
<sequence length="256" mass="29247">MPKTKLFLLPHQDDEFGVFHLLDVAVAADNQPLIVYLTDGAFGRATAAMRNAESTNVLERLGIRKERIWFLGLEQSVPNLGLRHHLENVFTSLLAYLQYMNAEIEGIYSPAFEGGHPDHDAAALLAVALGRHLNISNQIWQFPLYNSYRCTIRPYRVLTPILEAGAVLREQIPPARRAEHLSLCLHYPSQARTFVGLFPFILGHYIASGTQQLQPLHPLTTLTRPHDGLLLYERRRWLTWAAFEQDVRDFRMLRLS</sequence>
<comment type="caution">
    <text evidence="1">The sequence shown here is derived from an EMBL/GenBank/DDBJ whole genome shotgun (WGS) entry which is preliminary data.</text>
</comment>
<accession>A0ABW9Z2V5</accession>
<organism evidence="1 2">
    <name type="scientific">Microvirga arsenatis</name>
    <dbReference type="NCBI Taxonomy" id="2692265"/>
    <lineage>
        <taxon>Bacteria</taxon>
        <taxon>Pseudomonadati</taxon>
        <taxon>Pseudomonadota</taxon>
        <taxon>Alphaproteobacteria</taxon>
        <taxon>Hyphomicrobiales</taxon>
        <taxon>Methylobacteriaceae</taxon>
        <taxon>Microvirga</taxon>
    </lineage>
</organism>
<proteinExistence type="predicted"/>